<dbReference type="GO" id="GO:0016020">
    <property type="term" value="C:membrane"/>
    <property type="evidence" value="ECO:0007669"/>
    <property type="project" value="UniProtKB-SubCell"/>
</dbReference>
<dbReference type="Proteomes" id="UP000308953">
    <property type="component" value="Unassembled WGS sequence"/>
</dbReference>
<feature type="transmembrane region" description="Helical" evidence="7">
    <location>
        <begin position="646"/>
        <end position="664"/>
    </location>
</feature>
<dbReference type="Gene3D" id="3.40.50.2300">
    <property type="match status" value="1"/>
</dbReference>
<dbReference type="InterPro" id="IPR049453">
    <property type="entry name" value="Memb_transporter_dom"/>
</dbReference>
<feature type="transmembrane region" description="Helical" evidence="7">
    <location>
        <begin position="110"/>
        <end position="128"/>
    </location>
</feature>
<feature type="domain" description="Response regulatory" evidence="8">
    <location>
        <begin position="1052"/>
        <end position="1146"/>
    </location>
</feature>
<evidence type="ECO:0000313" key="9">
    <source>
        <dbReference type="EMBL" id="THX29187.1"/>
    </source>
</evidence>
<evidence type="ECO:0000256" key="7">
    <source>
        <dbReference type="SAM" id="Phobius"/>
    </source>
</evidence>
<comment type="subcellular location">
    <subcellularLocation>
        <location evidence="1">Membrane</location>
        <topology evidence="1">Multi-pass membrane protein</topology>
    </subcellularLocation>
</comment>
<feature type="transmembrane region" description="Helical" evidence="7">
    <location>
        <begin position="178"/>
        <end position="198"/>
    </location>
</feature>
<feature type="transmembrane region" description="Helical" evidence="7">
    <location>
        <begin position="729"/>
        <end position="758"/>
    </location>
</feature>
<dbReference type="CDD" id="cd17546">
    <property type="entry name" value="REC_hyHK_CKI1_RcsC-like"/>
    <property type="match status" value="1"/>
</dbReference>
<dbReference type="InterPro" id="IPR018823">
    <property type="entry name" value="ArAE_2_N"/>
</dbReference>
<sequence length="1146" mass="128686">MSNSIGRRLKAVWKSLGIDFEVACLMFKGSVPVAISLAIYQSTAVSEVYSSLGFLVSIIAVVTVNLLPRAELIQMTFTICAFTAIAISSMMLATWSGLQARFHTDPQGLHSYNSSQSAITGVWLFFNIMFSNSIQARYPALLIPTILYNIFVIVQLTSCSRFETWAQCWDLIYLTTKCYYTGIAISFVSGMIIYPVSCRTEMFKVQKKYLHGVRDVLEETRSYLANLQKAPTFSPVLTHGVKLDEPEKMQAIRDGTAMIQKMAEVKAAYTKMRHELAMAKREIAWGKQRARDFTAISDLCRKVLMPLGGIAHMPEILKHIGSDGGWKPMFGIDNPVSSGSSATTRSSKHDQDDSEAVWRRSIDALIEPVNSMVEAIRNGIEHTTIQLELVTKPPKADDKAKVDTEAEGGKVRPSDANFSKHLEEMLNEFSAGRIEALNAWANSKGLSPDQMEELQSCASRDFGQDPDSARVPIDRQQLFLILYIQHMLYTTGIAVLELSKFSDRLVAEGVMSRNRLIVPSFTRVRSWTLSIWDTADQALADDDRPSSREEKDMLYGTSGRSTDDIDHLPPTNAFERFGVKIRRFQQFLKGPELGFGFRSGCATMSCAILAYLHQTQFIFTHYRLIWPVIIAAIGANMSAGQSGVSYMLRILGSFAALIICYLVWYIPNGHVAGVIVFMWFFSFLQMYFLIKWPKYIIGWLVILITEVLSIGYELQVAKIGVAAATSTGVYFYPAFDVAAMRVACVLWGTVVSIFWTYLPYPITARGFLRRDMARIMHLLANYHAVVHVTIKTRLRGAEGDLNDKASRGHVLSNTRRAMFNKIMVLAATAKHNVYLQKYEPSLGGRFPIAMFEDILSQLTVLLDYMSLLSYSTEVWSIDGPTNHYFHHSQRSRRWLQDLAELILPIEPTEQRVTLVLSQLSSALDTGRPLPAKTQSMEPFLLSQKLKELDPDILHMRHMLELGYSTYAVTEIISSMITHKLDHLVESVENLLNSSRSIDLQPLLPENLDYPPPSTSITMIMPDRMEFDTTIPQPEPLIDATEEMTIEDRTEQHLLLVDDNVINLKLLSTFIKKSNLPAKTAVDGAKYKAISTTSAFTTILMHISMPKMNGFKSSRAIRELEVENGLPRAKIIALTALSSKEVTTIES</sequence>
<feature type="transmembrane region" description="Helical" evidence="7">
    <location>
        <begin position="79"/>
        <end position="98"/>
    </location>
</feature>
<evidence type="ECO:0000256" key="1">
    <source>
        <dbReference type="ARBA" id="ARBA00004141"/>
    </source>
</evidence>
<dbReference type="GO" id="GO:0000160">
    <property type="term" value="P:phosphorelay signal transduction system"/>
    <property type="evidence" value="ECO:0007669"/>
    <property type="project" value="InterPro"/>
</dbReference>
<comment type="caution">
    <text evidence="5">Lacks conserved residue(s) required for the propagation of feature annotation.</text>
</comment>
<dbReference type="Pfam" id="PF10337">
    <property type="entry name" value="ArAE_2_N"/>
    <property type="match status" value="1"/>
</dbReference>
<feature type="transmembrane region" description="Helical" evidence="7">
    <location>
        <begin position="696"/>
        <end position="717"/>
    </location>
</feature>
<evidence type="ECO:0000256" key="4">
    <source>
        <dbReference type="ARBA" id="ARBA00023136"/>
    </source>
</evidence>
<dbReference type="EMBL" id="QZAV01000340">
    <property type="protein sequence ID" value="THX29187.1"/>
    <property type="molecule type" value="Genomic_DNA"/>
</dbReference>
<evidence type="ECO:0000256" key="5">
    <source>
        <dbReference type="PROSITE-ProRule" id="PRU00169"/>
    </source>
</evidence>
<feature type="transmembrane region" description="Helical" evidence="7">
    <location>
        <begin position="671"/>
        <end position="690"/>
    </location>
</feature>
<proteinExistence type="predicted"/>
<dbReference type="InterPro" id="IPR011006">
    <property type="entry name" value="CheY-like_superfamily"/>
</dbReference>
<dbReference type="PANTHER" id="PTHR37994">
    <property type="entry name" value="ARAE_2_N DOMAIN-CONTAINING PROTEIN-RELATED"/>
    <property type="match status" value="1"/>
</dbReference>
<evidence type="ECO:0000256" key="3">
    <source>
        <dbReference type="ARBA" id="ARBA00022989"/>
    </source>
</evidence>
<keyword evidence="3 7" id="KW-1133">Transmembrane helix</keyword>
<evidence type="ECO:0000313" key="10">
    <source>
        <dbReference type="Proteomes" id="UP000308953"/>
    </source>
</evidence>
<feature type="transmembrane region" description="Helical" evidence="7">
    <location>
        <begin position="48"/>
        <end position="67"/>
    </location>
</feature>
<comment type="caution">
    <text evidence="9">The sequence shown here is derived from an EMBL/GenBank/DDBJ whole genome shotgun (WGS) entry which is preliminary data.</text>
</comment>
<evidence type="ECO:0000256" key="2">
    <source>
        <dbReference type="ARBA" id="ARBA00022692"/>
    </source>
</evidence>
<reference evidence="9 10" key="1">
    <citation type="submission" date="2018-10" db="EMBL/GenBank/DDBJ databases">
        <title>Fifty Aureobasidium pullulans genomes reveal a recombining polyextremotolerant generalist.</title>
        <authorList>
            <person name="Gostincar C."/>
            <person name="Turk M."/>
            <person name="Zajc J."/>
            <person name="Gunde-Cimerman N."/>
        </authorList>
    </citation>
    <scope>NUCLEOTIDE SEQUENCE [LARGE SCALE GENOMIC DNA]</scope>
    <source>
        <strain evidence="9 10">EXF-9785</strain>
    </source>
</reference>
<keyword evidence="4 7" id="KW-0472">Membrane</keyword>
<dbReference type="InterPro" id="IPR018820">
    <property type="entry name" value="BRE4-related_DUF2421"/>
</dbReference>
<feature type="region of interest" description="Disordered" evidence="6">
    <location>
        <begin position="396"/>
        <end position="415"/>
    </location>
</feature>
<keyword evidence="2 7" id="KW-0812">Transmembrane</keyword>
<dbReference type="Pfam" id="PF13515">
    <property type="entry name" value="FUSC_2"/>
    <property type="match status" value="1"/>
</dbReference>
<dbReference type="PANTHER" id="PTHR37994:SF4">
    <property type="entry name" value="ER TRANSPORTER 6TM N-TERMINAL DOMAIN-CONTAINING PROTEIN-RELATED"/>
    <property type="match status" value="1"/>
</dbReference>
<protein>
    <recommendedName>
        <fullName evidence="8">Response regulatory domain-containing protein</fullName>
    </recommendedName>
</protein>
<feature type="region of interest" description="Disordered" evidence="6">
    <location>
        <begin position="333"/>
        <end position="355"/>
    </location>
</feature>
<dbReference type="Pfam" id="PF00072">
    <property type="entry name" value="Response_reg"/>
    <property type="match status" value="1"/>
</dbReference>
<evidence type="ECO:0000256" key="6">
    <source>
        <dbReference type="SAM" id="MobiDB-lite"/>
    </source>
</evidence>
<evidence type="ECO:0000259" key="8">
    <source>
        <dbReference type="PROSITE" id="PS50110"/>
    </source>
</evidence>
<feature type="transmembrane region" description="Helical" evidence="7">
    <location>
        <begin position="20"/>
        <end position="42"/>
    </location>
</feature>
<feature type="transmembrane region" description="Helical" evidence="7">
    <location>
        <begin position="140"/>
        <end position="158"/>
    </location>
</feature>
<gene>
    <name evidence="9" type="ORF">D6D10_08990</name>
</gene>
<dbReference type="SUPFAM" id="SSF52172">
    <property type="entry name" value="CheY-like"/>
    <property type="match status" value="1"/>
</dbReference>
<dbReference type="PROSITE" id="PS50110">
    <property type="entry name" value="RESPONSE_REGULATORY"/>
    <property type="match status" value="1"/>
</dbReference>
<accession>A0A4S9E7V1</accession>
<dbReference type="Pfam" id="PF10334">
    <property type="entry name" value="BRE4"/>
    <property type="match status" value="1"/>
</dbReference>
<feature type="transmembrane region" description="Helical" evidence="7">
    <location>
        <begin position="624"/>
        <end position="640"/>
    </location>
</feature>
<organism evidence="9 10">
    <name type="scientific">Aureobasidium pullulans</name>
    <name type="common">Black yeast</name>
    <name type="synonym">Pullularia pullulans</name>
    <dbReference type="NCBI Taxonomy" id="5580"/>
    <lineage>
        <taxon>Eukaryota</taxon>
        <taxon>Fungi</taxon>
        <taxon>Dikarya</taxon>
        <taxon>Ascomycota</taxon>
        <taxon>Pezizomycotina</taxon>
        <taxon>Dothideomycetes</taxon>
        <taxon>Dothideomycetidae</taxon>
        <taxon>Dothideales</taxon>
        <taxon>Saccotheciaceae</taxon>
        <taxon>Aureobasidium</taxon>
    </lineage>
</organism>
<dbReference type="AlphaFoldDB" id="A0A4S9E7V1"/>
<name>A0A4S9E7V1_AURPU</name>
<dbReference type="InterPro" id="IPR001789">
    <property type="entry name" value="Sig_transdc_resp-reg_receiver"/>
</dbReference>